<dbReference type="Proteomes" id="UP000237771">
    <property type="component" value="Unassembled WGS sequence"/>
</dbReference>
<proteinExistence type="predicted"/>
<feature type="domain" description="Cytochrome c" evidence="5">
    <location>
        <begin position="25"/>
        <end position="140"/>
    </location>
</feature>
<keyword evidence="3 4" id="KW-0408">Iron</keyword>
<dbReference type="PROSITE" id="PS51007">
    <property type="entry name" value="CYTC"/>
    <property type="match status" value="1"/>
</dbReference>
<dbReference type="STRING" id="280093.SAMN05443373_107141"/>
<evidence type="ECO:0000256" key="2">
    <source>
        <dbReference type="ARBA" id="ARBA00022723"/>
    </source>
</evidence>
<evidence type="ECO:0000313" key="6">
    <source>
        <dbReference type="EMBL" id="PRZ22140.1"/>
    </source>
</evidence>
<reference evidence="7" key="2">
    <citation type="submission" date="2016-11" db="EMBL/GenBank/DDBJ databases">
        <authorList>
            <person name="Jaros S."/>
            <person name="Januszkiewicz K."/>
            <person name="Wedrychowicz H."/>
        </authorList>
    </citation>
    <scope>NUCLEOTIDE SEQUENCE [LARGE SCALE GENOMIC DNA]</scope>
    <source>
        <strain evidence="7">DSM 19729</strain>
    </source>
</reference>
<dbReference type="RefSeq" id="WP_072944166.1">
    <property type="nucleotide sequence ID" value="NZ_FQWO01000007.1"/>
</dbReference>
<dbReference type="SUPFAM" id="SSF46626">
    <property type="entry name" value="Cytochrome c"/>
    <property type="match status" value="1"/>
</dbReference>
<dbReference type="AlphaFoldDB" id="A0A1M5QA01"/>
<accession>A0A1M5QA01</accession>
<dbReference type="InterPro" id="IPR009056">
    <property type="entry name" value="Cyt_c-like_dom"/>
</dbReference>
<dbReference type="EMBL" id="FQWO01000007">
    <property type="protein sequence ID" value="SHH10987.1"/>
    <property type="molecule type" value="Genomic_DNA"/>
</dbReference>
<evidence type="ECO:0000313" key="8">
    <source>
        <dbReference type="Proteomes" id="UP000184384"/>
    </source>
</evidence>
<reference evidence="6 9" key="3">
    <citation type="submission" date="2018-03" db="EMBL/GenBank/DDBJ databases">
        <title>Genomic Encyclopedia of Archaeal and Bacterial Type Strains, Phase II (KMG-II): from individual species to whole genera.</title>
        <authorList>
            <person name="Goeker M."/>
        </authorList>
    </citation>
    <scope>NUCLEOTIDE SEQUENCE [LARGE SCALE GENOMIC DNA]</scope>
    <source>
        <strain evidence="6 9">DSM 17797</strain>
    </source>
</reference>
<sequence length="140" mass="15606">MKNFKYIIALFTLIGFTSCSNDNETYATNGETIFRTGINIHGTVLQDISQSEIKKVHGCANCHGDNGKGKFRGGGDKQTGSITYYDLTNTSIYTPVYNDDLIKRFIDSETKSDNTHANTGVVYVMKETDKIDLINFLKTL</sequence>
<evidence type="ECO:0000259" key="5">
    <source>
        <dbReference type="PROSITE" id="PS51007"/>
    </source>
</evidence>
<evidence type="ECO:0000256" key="3">
    <source>
        <dbReference type="ARBA" id="ARBA00023004"/>
    </source>
</evidence>
<keyword evidence="9" id="KW-1185">Reference proteome</keyword>
<dbReference type="OrthoDB" id="1352500at2"/>
<dbReference type="InterPro" id="IPR036909">
    <property type="entry name" value="Cyt_c-like_dom_sf"/>
</dbReference>
<evidence type="ECO:0000256" key="1">
    <source>
        <dbReference type="ARBA" id="ARBA00022617"/>
    </source>
</evidence>
<keyword evidence="2 4" id="KW-0479">Metal-binding</keyword>
<dbReference type="GO" id="GO:0046872">
    <property type="term" value="F:metal ion binding"/>
    <property type="evidence" value="ECO:0007669"/>
    <property type="project" value="UniProtKB-KW"/>
</dbReference>
<evidence type="ECO:0000256" key="4">
    <source>
        <dbReference type="PROSITE-ProRule" id="PRU00433"/>
    </source>
</evidence>
<dbReference type="GO" id="GO:0009055">
    <property type="term" value="F:electron transfer activity"/>
    <property type="evidence" value="ECO:0007669"/>
    <property type="project" value="InterPro"/>
</dbReference>
<reference evidence="8" key="1">
    <citation type="submission" date="2016-11" db="EMBL/GenBank/DDBJ databases">
        <authorList>
            <person name="Varghese N."/>
            <person name="Submissions S."/>
        </authorList>
    </citation>
    <scope>NUCLEOTIDE SEQUENCE [LARGE SCALE GENOMIC DNA]</scope>
    <source>
        <strain evidence="8">DSM 19729</strain>
    </source>
</reference>
<protein>
    <submittedName>
        <fullName evidence="7">Cytochrome c</fullName>
    </submittedName>
</protein>
<dbReference type="EMBL" id="PVUB01000007">
    <property type="protein sequence ID" value="PRZ22140.1"/>
    <property type="molecule type" value="Genomic_DNA"/>
</dbReference>
<dbReference type="Proteomes" id="UP000184384">
    <property type="component" value="Unassembled WGS sequence"/>
</dbReference>
<evidence type="ECO:0000313" key="9">
    <source>
        <dbReference type="Proteomes" id="UP000237771"/>
    </source>
</evidence>
<dbReference type="GO" id="GO:0020037">
    <property type="term" value="F:heme binding"/>
    <property type="evidence" value="ECO:0007669"/>
    <property type="project" value="InterPro"/>
</dbReference>
<keyword evidence="1 4" id="KW-0349">Heme</keyword>
<evidence type="ECO:0000313" key="7">
    <source>
        <dbReference type="EMBL" id="SHH10987.1"/>
    </source>
</evidence>
<gene>
    <name evidence="6" type="ORF">BC624_107141</name>
    <name evidence="7" type="ORF">SAMN05443373_107141</name>
</gene>
<organism evidence="7 8">
    <name type="scientific">Flavobacterium granuli</name>
    <dbReference type="NCBI Taxonomy" id="280093"/>
    <lineage>
        <taxon>Bacteria</taxon>
        <taxon>Pseudomonadati</taxon>
        <taxon>Bacteroidota</taxon>
        <taxon>Flavobacteriia</taxon>
        <taxon>Flavobacteriales</taxon>
        <taxon>Flavobacteriaceae</taxon>
        <taxon>Flavobacterium</taxon>
    </lineage>
</organism>
<name>A0A1M5QA01_9FLAO</name>
<dbReference type="PROSITE" id="PS51257">
    <property type="entry name" value="PROKAR_LIPOPROTEIN"/>
    <property type="match status" value="1"/>
</dbReference>